<protein>
    <submittedName>
        <fullName evidence="2">Uncharacterized protein</fullName>
    </submittedName>
</protein>
<evidence type="ECO:0000313" key="3">
    <source>
        <dbReference type="Proteomes" id="UP001382904"/>
    </source>
</evidence>
<evidence type="ECO:0000313" key="2">
    <source>
        <dbReference type="EMBL" id="MEJ8645079.1"/>
    </source>
</evidence>
<name>A0ABU8UB10_9ACTN</name>
<comment type="caution">
    <text evidence="2">The sequence shown here is derived from an EMBL/GenBank/DDBJ whole genome shotgun (WGS) entry which is preliminary data.</text>
</comment>
<sequence length="83" mass="8450">MASHRRPLALALLATAVVLVAGVLAACLWGGSDGGLVLLSQLRGHVVAMGWLTLVSLLGAILLGVRHRGRASLSGSRWPGSAS</sequence>
<keyword evidence="1" id="KW-0472">Membrane</keyword>
<reference evidence="2 3" key="1">
    <citation type="submission" date="2024-03" db="EMBL/GenBank/DDBJ databases">
        <title>Novel Streptomyces species of biotechnological and ecological value are a feature of Machair soil.</title>
        <authorList>
            <person name="Prole J.R."/>
            <person name="Goodfellow M."/>
            <person name="Allenby N."/>
            <person name="Ward A.C."/>
        </authorList>
    </citation>
    <scope>NUCLEOTIDE SEQUENCE [LARGE SCALE GENOMIC DNA]</scope>
    <source>
        <strain evidence="2 3">MS1.HAVA.3</strain>
    </source>
</reference>
<gene>
    <name evidence="2" type="ORF">WKI68_35420</name>
</gene>
<dbReference type="Proteomes" id="UP001382904">
    <property type="component" value="Unassembled WGS sequence"/>
</dbReference>
<keyword evidence="1" id="KW-0812">Transmembrane</keyword>
<keyword evidence="3" id="KW-1185">Reference proteome</keyword>
<dbReference type="PROSITE" id="PS51257">
    <property type="entry name" value="PROKAR_LIPOPROTEIN"/>
    <property type="match status" value="1"/>
</dbReference>
<feature type="transmembrane region" description="Helical" evidence="1">
    <location>
        <begin position="44"/>
        <end position="65"/>
    </location>
</feature>
<accession>A0ABU8UB10</accession>
<dbReference type="EMBL" id="JBBKAM010000002">
    <property type="protein sequence ID" value="MEJ8645079.1"/>
    <property type="molecule type" value="Genomic_DNA"/>
</dbReference>
<evidence type="ECO:0000256" key="1">
    <source>
        <dbReference type="SAM" id="Phobius"/>
    </source>
</evidence>
<proteinExistence type="predicted"/>
<organism evidence="2 3">
    <name type="scientific">Streptomyces caledonius</name>
    <dbReference type="NCBI Taxonomy" id="3134107"/>
    <lineage>
        <taxon>Bacteria</taxon>
        <taxon>Bacillati</taxon>
        <taxon>Actinomycetota</taxon>
        <taxon>Actinomycetes</taxon>
        <taxon>Kitasatosporales</taxon>
        <taxon>Streptomycetaceae</taxon>
        <taxon>Streptomyces</taxon>
    </lineage>
</organism>
<keyword evidence="1" id="KW-1133">Transmembrane helix</keyword>